<reference evidence="1 2" key="1">
    <citation type="submission" date="2021-06" db="EMBL/GenBank/DDBJ databases">
        <authorList>
            <person name="Kallberg Y."/>
            <person name="Tangrot J."/>
            <person name="Rosling A."/>
        </authorList>
    </citation>
    <scope>NUCLEOTIDE SEQUENCE [LARGE SCALE GENOMIC DNA]</scope>
    <source>
        <strain evidence="1 2">120-4 pot B 10/14</strain>
    </source>
</reference>
<name>A0ABN7WSY1_GIGMA</name>
<comment type="caution">
    <text evidence="1">The sequence shown here is derived from an EMBL/GenBank/DDBJ whole genome shotgun (WGS) entry which is preliminary data.</text>
</comment>
<keyword evidence="2" id="KW-1185">Reference proteome</keyword>
<organism evidence="1 2">
    <name type="scientific">Gigaspora margarita</name>
    <dbReference type="NCBI Taxonomy" id="4874"/>
    <lineage>
        <taxon>Eukaryota</taxon>
        <taxon>Fungi</taxon>
        <taxon>Fungi incertae sedis</taxon>
        <taxon>Mucoromycota</taxon>
        <taxon>Glomeromycotina</taxon>
        <taxon>Glomeromycetes</taxon>
        <taxon>Diversisporales</taxon>
        <taxon>Gigasporaceae</taxon>
        <taxon>Gigaspora</taxon>
    </lineage>
</organism>
<protein>
    <submittedName>
        <fullName evidence="1">43350_t:CDS:1</fullName>
    </submittedName>
</protein>
<accession>A0ABN7WSY1</accession>
<feature type="non-terminal residue" evidence="1">
    <location>
        <position position="1"/>
    </location>
</feature>
<gene>
    <name evidence="1" type="ORF">GMARGA_LOCUS34215</name>
</gene>
<dbReference type="EMBL" id="CAJVQB010059305">
    <property type="protein sequence ID" value="CAG8838918.1"/>
    <property type="molecule type" value="Genomic_DNA"/>
</dbReference>
<proteinExistence type="predicted"/>
<evidence type="ECO:0000313" key="1">
    <source>
        <dbReference type="EMBL" id="CAG8838918.1"/>
    </source>
</evidence>
<sequence>AESGFIDYGIEKMEEQRKTQTEQMIIDTEFYKENPFKTKTSKRKEDNKSSIKVKTNIVQSKIRLGKKFDLRDKNITRKEKNLSQLESSLNNSKGKVRKNLIL</sequence>
<evidence type="ECO:0000313" key="2">
    <source>
        <dbReference type="Proteomes" id="UP000789901"/>
    </source>
</evidence>
<dbReference type="Proteomes" id="UP000789901">
    <property type="component" value="Unassembled WGS sequence"/>
</dbReference>